<gene>
    <name evidence="1" type="ORF">S01H4_42122</name>
</gene>
<dbReference type="AlphaFoldDB" id="X1D6X1"/>
<evidence type="ECO:0000313" key="1">
    <source>
        <dbReference type="EMBL" id="GAH04025.1"/>
    </source>
</evidence>
<sequence length="33" mass="3417">TPNQDKATASLIGDVAYGVMLNQPPIFLGGKAE</sequence>
<comment type="caution">
    <text evidence="1">The sequence shown here is derived from an EMBL/GenBank/DDBJ whole genome shotgun (WGS) entry which is preliminary data.</text>
</comment>
<dbReference type="EMBL" id="BART01023101">
    <property type="protein sequence ID" value="GAH04025.1"/>
    <property type="molecule type" value="Genomic_DNA"/>
</dbReference>
<protein>
    <submittedName>
        <fullName evidence="1">Uncharacterized protein</fullName>
    </submittedName>
</protein>
<accession>X1D6X1</accession>
<organism evidence="1">
    <name type="scientific">marine sediment metagenome</name>
    <dbReference type="NCBI Taxonomy" id="412755"/>
    <lineage>
        <taxon>unclassified sequences</taxon>
        <taxon>metagenomes</taxon>
        <taxon>ecological metagenomes</taxon>
    </lineage>
</organism>
<name>X1D6X1_9ZZZZ</name>
<proteinExistence type="predicted"/>
<reference evidence="1" key="1">
    <citation type="journal article" date="2014" name="Front. Microbiol.">
        <title>High frequency of phylogenetically diverse reductive dehalogenase-homologous genes in deep subseafloor sedimentary metagenomes.</title>
        <authorList>
            <person name="Kawai M."/>
            <person name="Futagami T."/>
            <person name="Toyoda A."/>
            <person name="Takaki Y."/>
            <person name="Nishi S."/>
            <person name="Hori S."/>
            <person name="Arai W."/>
            <person name="Tsubouchi T."/>
            <person name="Morono Y."/>
            <person name="Uchiyama I."/>
            <person name="Ito T."/>
            <person name="Fujiyama A."/>
            <person name="Inagaki F."/>
            <person name="Takami H."/>
        </authorList>
    </citation>
    <scope>NUCLEOTIDE SEQUENCE</scope>
    <source>
        <strain evidence="1">Expedition CK06-06</strain>
    </source>
</reference>
<feature type="non-terminal residue" evidence="1">
    <location>
        <position position="1"/>
    </location>
</feature>